<keyword evidence="3" id="KW-1185">Reference proteome</keyword>
<dbReference type="RefSeq" id="WP_193508672.1">
    <property type="nucleotide sequence ID" value="NZ_BMSO01000030.1"/>
</dbReference>
<reference evidence="2 3" key="1">
    <citation type="journal article" date="2021" name="J. Microbiol. Biotechnol.">
        <title>An Efficient Markerless Deletion System Suitable for the Industrial Strains of Streptomyces.</title>
        <authorList>
            <person name="Dong J."/>
            <person name="Wei J."/>
            <person name="Li H."/>
            <person name="Zhao S."/>
            <person name="Guan W."/>
        </authorList>
    </citation>
    <scope>NUCLEOTIDE SEQUENCE [LARGE SCALE GENOMIC DNA]</scope>
    <source>
        <strain evidence="2 3">CICC 11043</strain>
    </source>
</reference>
<accession>A0ABZ0KP43</accession>
<organism evidence="2 3">
    <name type="scientific">Streptomyces coeruleorubidus</name>
    <dbReference type="NCBI Taxonomy" id="116188"/>
    <lineage>
        <taxon>Bacteria</taxon>
        <taxon>Bacillati</taxon>
        <taxon>Actinomycetota</taxon>
        <taxon>Actinomycetes</taxon>
        <taxon>Kitasatosporales</taxon>
        <taxon>Streptomycetaceae</taxon>
        <taxon>Streptomyces</taxon>
    </lineage>
</organism>
<sequence>MAQGPTWSPGQVSVTQEQALHALAEGVKPCPQYEPDNALGFLDYALRGRRPDVFLAAAFFVVFLAGCFFAAFSFGSSCTSASSPREALALCTDLVSAAIRSTICPGSASGS</sequence>
<gene>
    <name evidence="2" type="ORF">R5U08_38130</name>
</gene>
<feature type="transmembrane region" description="Helical" evidence="1">
    <location>
        <begin position="53"/>
        <end position="75"/>
    </location>
</feature>
<evidence type="ECO:0000313" key="2">
    <source>
        <dbReference type="EMBL" id="WOT39590.1"/>
    </source>
</evidence>
<keyword evidence="1" id="KW-0812">Transmembrane</keyword>
<name>A0ABZ0KP43_STRC4</name>
<reference evidence="2 3" key="2">
    <citation type="journal article" date="2024" name="Microb. Biotechnol.">
        <title>The involvement of multiple ABC transporters in daunorubicin efflux in Streptomyces coeruleorubidus.</title>
        <authorList>
            <person name="Dong J."/>
            <person name="Ning J."/>
            <person name="Tian Y."/>
            <person name="Li H."/>
            <person name="Chen H."/>
            <person name="Guan W."/>
        </authorList>
    </citation>
    <scope>NUCLEOTIDE SEQUENCE [LARGE SCALE GENOMIC DNA]</scope>
    <source>
        <strain evidence="2 3">CICC 11043</strain>
    </source>
</reference>
<evidence type="ECO:0000313" key="3">
    <source>
        <dbReference type="Proteomes" id="UP001305002"/>
    </source>
</evidence>
<dbReference type="EMBL" id="CP137524">
    <property type="protein sequence ID" value="WOT39590.1"/>
    <property type="molecule type" value="Genomic_DNA"/>
</dbReference>
<keyword evidence="1" id="KW-1133">Transmembrane helix</keyword>
<evidence type="ECO:0000256" key="1">
    <source>
        <dbReference type="SAM" id="Phobius"/>
    </source>
</evidence>
<proteinExistence type="predicted"/>
<keyword evidence="1" id="KW-0472">Membrane</keyword>
<protein>
    <submittedName>
        <fullName evidence="2">DUF6233 domain-containing protein</fullName>
    </submittedName>
</protein>
<dbReference type="Proteomes" id="UP001305002">
    <property type="component" value="Chromosome"/>
</dbReference>